<dbReference type="Gene3D" id="2.40.50.100">
    <property type="match status" value="1"/>
</dbReference>
<reference evidence="1 2" key="1">
    <citation type="submission" date="2015-11" db="EMBL/GenBank/DDBJ databases">
        <title>Genome Sequence of Bacillus simplex strain VanAntwerpen2.</title>
        <authorList>
            <person name="Couger M.B."/>
        </authorList>
    </citation>
    <scope>NUCLEOTIDE SEQUENCE [LARGE SCALE GENOMIC DNA]</scope>
    <source>
        <strain evidence="1 2">VanAntwerpen02</strain>
    </source>
</reference>
<comment type="caution">
    <text evidence="1">The sequence shown here is derived from an EMBL/GenBank/DDBJ whole genome shotgun (WGS) entry which is preliminary data.</text>
</comment>
<dbReference type="AlphaFoldDB" id="A0A109MV82"/>
<evidence type="ECO:0000313" key="2">
    <source>
        <dbReference type="Proteomes" id="UP000064189"/>
    </source>
</evidence>
<dbReference type="RefSeq" id="WP_061143431.1">
    <property type="nucleotide sequence ID" value="NZ_LNNH01000036.1"/>
</dbReference>
<organism evidence="1 2">
    <name type="scientific">Peribacillus simplex</name>
    <dbReference type="NCBI Taxonomy" id="1478"/>
    <lineage>
        <taxon>Bacteria</taxon>
        <taxon>Bacillati</taxon>
        <taxon>Bacillota</taxon>
        <taxon>Bacilli</taxon>
        <taxon>Bacillales</taxon>
        <taxon>Bacillaceae</taxon>
        <taxon>Peribacillus</taxon>
    </lineage>
</organism>
<dbReference type="InterPro" id="IPR011053">
    <property type="entry name" value="Single_hybrid_motif"/>
</dbReference>
<dbReference type="EMBL" id="LNNH01000036">
    <property type="protein sequence ID" value="KWW16113.1"/>
    <property type="molecule type" value="Genomic_DNA"/>
</dbReference>
<dbReference type="Proteomes" id="UP000064189">
    <property type="component" value="Unassembled WGS sequence"/>
</dbReference>
<dbReference type="SUPFAM" id="SSF51230">
    <property type="entry name" value="Single hybrid motif"/>
    <property type="match status" value="1"/>
</dbReference>
<protein>
    <recommendedName>
        <fullName evidence="3">Biotin carboxyl carrier protein</fullName>
    </recommendedName>
</protein>
<evidence type="ECO:0008006" key="3">
    <source>
        <dbReference type="Google" id="ProtNLM"/>
    </source>
</evidence>
<name>A0A109MV82_9BACI</name>
<sequence>MLKPIHAIECAQNGTVEQVYVQKNSYVYEWERLFLVKTEDGKLIDVSIGASGHITEINVTAGDPINRKLPLALLQDDFVITGSD</sequence>
<proteinExistence type="predicted"/>
<evidence type="ECO:0000313" key="1">
    <source>
        <dbReference type="EMBL" id="KWW16113.1"/>
    </source>
</evidence>
<keyword evidence="2" id="KW-1185">Reference proteome</keyword>
<gene>
    <name evidence="1" type="ORF">AS888_07425</name>
</gene>
<accession>A0A109MV82</accession>